<evidence type="ECO:0000256" key="10">
    <source>
        <dbReference type="SAM" id="MobiDB-lite"/>
    </source>
</evidence>
<name>A0AAD5WZ35_9FUNG</name>
<dbReference type="InterPro" id="IPR014014">
    <property type="entry name" value="RNA_helicase_DEAD_Q_motif"/>
</dbReference>
<organism evidence="14 15">
    <name type="scientific">Rhizophlyctis rosea</name>
    <dbReference type="NCBI Taxonomy" id="64517"/>
    <lineage>
        <taxon>Eukaryota</taxon>
        <taxon>Fungi</taxon>
        <taxon>Fungi incertae sedis</taxon>
        <taxon>Chytridiomycota</taxon>
        <taxon>Chytridiomycota incertae sedis</taxon>
        <taxon>Chytridiomycetes</taxon>
        <taxon>Rhizophlyctidales</taxon>
        <taxon>Rhizophlyctidaceae</taxon>
        <taxon>Rhizophlyctis</taxon>
    </lineage>
</organism>
<dbReference type="PANTHER" id="PTHR47958">
    <property type="entry name" value="ATP-DEPENDENT RNA HELICASE DBP3"/>
    <property type="match status" value="1"/>
</dbReference>
<dbReference type="SUPFAM" id="SSF52540">
    <property type="entry name" value="P-loop containing nucleoside triphosphate hydrolases"/>
    <property type="match status" value="2"/>
</dbReference>
<dbReference type="Gene3D" id="3.40.50.300">
    <property type="entry name" value="P-loop containing nucleotide triphosphate hydrolases"/>
    <property type="match status" value="2"/>
</dbReference>
<dbReference type="Pfam" id="PF00271">
    <property type="entry name" value="Helicase_C"/>
    <property type="match status" value="1"/>
</dbReference>
<dbReference type="Proteomes" id="UP001212841">
    <property type="component" value="Unassembled WGS sequence"/>
</dbReference>
<evidence type="ECO:0000256" key="9">
    <source>
        <dbReference type="RuleBase" id="RU000492"/>
    </source>
</evidence>
<dbReference type="SMART" id="SM00487">
    <property type="entry name" value="DEXDc"/>
    <property type="match status" value="1"/>
</dbReference>
<feature type="region of interest" description="Disordered" evidence="10">
    <location>
        <begin position="1"/>
        <end position="118"/>
    </location>
</feature>
<dbReference type="InterPro" id="IPR001650">
    <property type="entry name" value="Helicase_C-like"/>
</dbReference>
<dbReference type="GO" id="GO:0005634">
    <property type="term" value="C:nucleus"/>
    <property type="evidence" value="ECO:0007669"/>
    <property type="project" value="UniProtKB-SubCell"/>
</dbReference>
<dbReference type="InterPro" id="IPR000629">
    <property type="entry name" value="RNA-helicase_DEAD-box_CS"/>
</dbReference>
<dbReference type="PROSITE" id="PS00039">
    <property type="entry name" value="DEAD_ATP_HELICASE"/>
    <property type="match status" value="1"/>
</dbReference>
<feature type="domain" description="Helicase ATP-binding" evidence="11">
    <location>
        <begin position="273"/>
        <end position="449"/>
    </location>
</feature>
<dbReference type="PROSITE" id="PS51192">
    <property type="entry name" value="HELICASE_ATP_BIND_1"/>
    <property type="match status" value="1"/>
</dbReference>
<keyword evidence="3 9" id="KW-0547">Nucleotide-binding</keyword>
<feature type="domain" description="Helicase C-terminal" evidence="12">
    <location>
        <begin position="477"/>
        <end position="629"/>
    </location>
</feature>
<dbReference type="InterPro" id="IPR027417">
    <property type="entry name" value="P-loop_NTPase"/>
</dbReference>
<dbReference type="FunFam" id="3.40.50.300:FF:000079">
    <property type="entry name" value="probable ATP-dependent RNA helicase DDX17"/>
    <property type="match status" value="1"/>
</dbReference>
<comment type="subcellular location">
    <subcellularLocation>
        <location evidence="1">Nucleus</location>
    </subcellularLocation>
</comment>
<evidence type="ECO:0000256" key="4">
    <source>
        <dbReference type="ARBA" id="ARBA00022801"/>
    </source>
</evidence>
<dbReference type="InterPro" id="IPR011545">
    <property type="entry name" value="DEAD/DEAH_box_helicase_dom"/>
</dbReference>
<reference evidence="14" key="1">
    <citation type="submission" date="2020-05" db="EMBL/GenBank/DDBJ databases">
        <title>Phylogenomic resolution of chytrid fungi.</title>
        <authorList>
            <person name="Stajich J.E."/>
            <person name="Amses K."/>
            <person name="Simmons R."/>
            <person name="Seto K."/>
            <person name="Myers J."/>
            <person name="Bonds A."/>
            <person name="Quandt C.A."/>
            <person name="Barry K."/>
            <person name="Liu P."/>
            <person name="Grigoriev I."/>
            <person name="Longcore J.E."/>
            <person name="James T.Y."/>
        </authorList>
    </citation>
    <scope>NUCLEOTIDE SEQUENCE</scope>
    <source>
        <strain evidence="14">JEL0318</strain>
    </source>
</reference>
<comment type="caution">
    <text evidence="14">The sequence shown here is derived from an EMBL/GenBank/DDBJ whole genome shotgun (WGS) entry which is preliminary data.</text>
</comment>
<keyword evidence="6 9" id="KW-0067">ATP-binding</keyword>
<evidence type="ECO:0000313" key="14">
    <source>
        <dbReference type="EMBL" id="KAJ3047310.1"/>
    </source>
</evidence>
<keyword evidence="7" id="KW-0539">Nucleus</keyword>
<dbReference type="SMART" id="SM00490">
    <property type="entry name" value="HELICc"/>
    <property type="match status" value="1"/>
</dbReference>
<feature type="non-terminal residue" evidence="14">
    <location>
        <position position="635"/>
    </location>
</feature>
<keyword evidence="15" id="KW-1185">Reference proteome</keyword>
<sequence length="635" mass="70175">MFRKGNASAPQKNKAPLKRGIFDDDEDDFDEKLEVARAKRRAVDLGDDSPVRAPASRYSPERSQNDGSGQPDAPDVAIDAEEDDPLEAFMAGISNDLREEAAAPRPATKPTRRHDYEEDDNIESYIKHMKEKGIDVGSGKGQNATHNSDADSDEEVYATARAIDAATANIDPDDLNASLYFTKKEIEPLPPVDHSTISYLEIEKDFYEEHPDISALTNAEVQKIRSELSMNVTGHAPAKPCISFAHFQFDDALLNAIRKQGFTQPSAIQQQAVPVALNGRDIIGIAKTGSGKTASFVWPMLVHIMDQQELEKGDGPIGLILAPTRELASQIHTEAKKFAKCYDIRVSVVYGGASKGEQFKELRSSSCEILVATPGRLIDLIKMKATNLKRVSFLVLDEADRMFDLGFEPQVRSICKNVRPDRQTLLFSATFPRKIESLTREILTSPIRISIGSVGVSNSDITQIFPILPDDSYKWNWLTSNLVKFTSEGSVIVFIGKKAGVDELAGNLREAGFGCEGLHGDMMQHDRDRVVREFKAGKGDVRVLVCTDVAARGLDIRSVRVVVNYDVARDIDSHVHRIGRTGRAGEKGTAYTLVTQKEDRFAGELVRNLEESGQNVPADLLALAMRNGRFRSFRE</sequence>
<feature type="compositionally biased region" description="Basic and acidic residues" evidence="10">
    <location>
        <begin position="32"/>
        <end position="44"/>
    </location>
</feature>
<dbReference type="AlphaFoldDB" id="A0AAD5WZ35"/>
<dbReference type="EMBL" id="JADGJD010000986">
    <property type="protein sequence ID" value="KAJ3047310.1"/>
    <property type="molecule type" value="Genomic_DNA"/>
</dbReference>
<evidence type="ECO:0000256" key="8">
    <source>
        <dbReference type="PROSITE-ProRule" id="PRU00552"/>
    </source>
</evidence>
<evidence type="ECO:0000256" key="7">
    <source>
        <dbReference type="ARBA" id="ARBA00023242"/>
    </source>
</evidence>
<gene>
    <name evidence="14" type="ORF">HK097_011652</name>
</gene>
<dbReference type="PROSITE" id="PS51195">
    <property type="entry name" value="Q_MOTIF"/>
    <property type="match status" value="1"/>
</dbReference>
<evidence type="ECO:0000259" key="11">
    <source>
        <dbReference type="PROSITE" id="PS51192"/>
    </source>
</evidence>
<dbReference type="GO" id="GO:0005524">
    <property type="term" value="F:ATP binding"/>
    <property type="evidence" value="ECO:0007669"/>
    <property type="project" value="UniProtKB-KW"/>
</dbReference>
<evidence type="ECO:0000256" key="1">
    <source>
        <dbReference type="ARBA" id="ARBA00004123"/>
    </source>
</evidence>
<proteinExistence type="inferred from homology"/>
<dbReference type="GO" id="GO:0016787">
    <property type="term" value="F:hydrolase activity"/>
    <property type="evidence" value="ECO:0007669"/>
    <property type="project" value="UniProtKB-KW"/>
</dbReference>
<comment type="similarity">
    <text evidence="9">Belongs to the DEAD box helicase family.</text>
</comment>
<dbReference type="GO" id="GO:0003676">
    <property type="term" value="F:nucleic acid binding"/>
    <property type="evidence" value="ECO:0007669"/>
    <property type="project" value="InterPro"/>
</dbReference>
<keyword evidence="5 9" id="KW-0347">Helicase</keyword>
<evidence type="ECO:0000256" key="6">
    <source>
        <dbReference type="ARBA" id="ARBA00022840"/>
    </source>
</evidence>
<evidence type="ECO:0000256" key="3">
    <source>
        <dbReference type="ARBA" id="ARBA00022741"/>
    </source>
</evidence>
<evidence type="ECO:0000313" key="15">
    <source>
        <dbReference type="Proteomes" id="UP001212841"/>
    </source>
</evidence>
<protein>
    <recommendedName>
        <fullName evidence="2">RNA helicase</fullName>
        <ecNumber evidence="2">3.6.4.13</ecNumber>
    </recommendedName>
</protein>
<dbReference type="CDD" id="cd18787">
    <property type="entry name" value="SF2_C_DEAD"/>
    <property type="match status" value="1"/>
</dbReference>
<accession>A0AAD5WZ35</accession>
<evidence type="ECO:0000259" key="13">
    <source>
        <dbReference type="PROSITE" id="PS51195"/>
    </source>
</evidence>
<feature type="short sequence motif" description="Q motif" evidence="8">
    <location>
        <begin position="242"/>
        <end position="270"/>
    </location>
</feature>
<feature type="domain" description="DEAD-box RNA helicase Q" evidence="13">
    <location>
        <begin position="242"/>
        <end position="270"/>
    </location>
</feature>
<evidence type="ECO:0000256" key="5">
    <source>
        <dbReference type="ARBA" id="ARBA00022806"/>
    </source>
</evidence>
<evidence type="ECO:0000256" key="2">
    <source>
        <dbReference type="ARBA" id="ARBA00012552"/>
    </source>
</evidence>
<keyword evidence="4 9" id="KW-0378">Hydrolase</keyword>
<evidence type="ECO:0000259" key="12">
    <source>
        <dbReference type="PROSITE" id="PS51194"/>
    </source>
</evidence>
<dbReference type="PROSITE" id="PS51194">
    <property type="entry name" value="HELICASE_CTER"/>
    <property type="match status" value="1"/>
</dbReference>
<dbReference type="InterPro" id="IPR014001">
    <property type="entry name" value="Helicase_ATP-bd"/>
</dbReference>
<dbReference type="GO" id="GO:0003724">
    <property type="term" value="F:RNA helicase activity"/>
    <property type="evidence" value="ECO:0007669"/>
    <property type="project" value="UniProtKB-EC"/>
</dbReference>
<dbReference type="Pfam" id="PF00270">
    <property type="entry name" value="DEAD"/>
    <property type="match status" value="1"/>
</dbReference>
<dbReference type="EC" id="3.6.4.13" evidence="2"/>